<feature type="chain" id="PRO_5003991496" evidence="8">
    <location>
        <begin position="39"/>
        <end position="266"/>
    </location>
</feature>
<dbReference type="MEROPS" id="S01.010"/>
<evidence type="ECO:0000313" key="10">
    <source>
        <dbReference type="EMBL" id="ELR49680.1"/>
    </source>
</evidence>
<keyword evidence="4 7" id="KW-0720">Serine protease</keyword>
<dbReference type="GO" id="GO:0005737">
    <property type="term" value="C:cytoplasm"/>
    <property type="evidence" value="ECO:0007669"/>
    <property type="project" value="TreeGrafter"/>
</dbReference>
<evidence type="ECO:0000256" key="1">
    <source>
        <dbReference type="ARBA" id="ARBA00022670"/>
    </source>
</evidence>
<evidence type="ECO:0000256" key="2">
    <source>
        <dbReference type="ARBA" id="ARBA00022729"/>
    </source>
</evidence>
<dbReference type="AlphaFoldDB" id="L8HZN3"/>
<dbReference type="GO" id="GO:0004252">
    <property type="term" value="F:serine-type endopeptidase activity"/>
    <property type="evidence" value="ECO:0007669"/>
    <property type="project" value="InterPro"/>
</dbReference>
<evidence type="ECO:0000259" key="9">
    <source>
        <dbReference type="PROSITE" id="PS50240"/>
    </source>
</evidence>
<dbReference type="PROSITE" id="PS00134">
    <property type="entry name" value="TRYPSIN_HIS"/>
    <property type="match status" value="1"/>
</dbReference>
<feature type="non-terminal residue" evidence="10">
    <location>
        <position position="266"/>
    </location>
</feature>
<dbReference type="InterPro" id="IPR033116">
    <property type="entry name" value="TRYPSIN_SER"/>
</dbReference>
<dbReference type="Gene3D" id="2.40.10.10">
    <property type="entry name" value="Trypsin-like serine proteases"/>
    <property type="match status" value="2"/>
</dbReference>
<dbReference type="PROSITE" id="PS00135">
    <property type="entry name" value="TRYPSIN_SER"/>
    <property type="match status" value="1"/>
</dbReference>
<evidence type="ECO:0000256" key="5">
    <source>
        <dbReference type="ARBA" id="ARBA00023145"/>
    </source>
</evidence>
<dbReference type="SMART" id="SM00020">
    <property type="entry name" value="Tryp_SPc"/>
    <property type="match status" value="1"/>
</dbReference>
<evidence type="ECO:0000256" key="6">
    <source>
        <dbReference type="ARBA" id="ARBA00023157"/>
    </source>
</evidence>
<accession>L8HZN3</accession>
<keyword evidence="2 8" id="KW-0732">Signal</keyword>
<dbReference type="InterPro" id="IPR043504">
    <property type="entry name" value="Peptidase_S1_PA_chymotrypsin"/>
</dbReference>
<keyword evidence="1 7" id="KW-0645">Protease</keyword>
<evidence type="ECO:0000256" key="3">
    <source>
        <dbReference type="ARBA" id="ARBA00022801"/>
    </source>
</evidence>
<evidence type="ECO:0000256" key="4">
    <source>
        <dbReference type="ARBA" id="ARBA00022825"/>
    </source>
</evidence>
<dbReference type="Proteomes" id="UP000011080">
    <property type="component" value="Unassembled WGS sequence"/>
</dbReference>
<dbReference type="InterPro" id="IPR001314">
    <property type="entry name" value="Peptidase_S1A"/>
</dbReference>
<evidence type="ECO:0000313" key="11">
    <source>
        <dbReference type="Proteomes" id="UP000011080"/>
    </source>
</evidence>
<evidence type="ECO:0000256" key="7">
    <source>
        <dbReference type="RuleBase" id="RU363034"/>
    </source>
</evidence>
<dbReference type="PANTHER" id="PTHR24271:SF81">
    <property type="entry name" value="GRANZYME B"/>
    <property type="match status" value="1"/>
</dbReference>
<protein>
    <submittedName>
        <fullName evidence="10">Granzyme B</fullName>
    </submittedName>
</protein>
<dbReference type="FunFam" id="2.40.10.10:FF:000014">
    <property type="entry name" value="Complement factor D"/>
    <property type="match status" value="1"/>
</dbReference>
<keyword evidence="3 7" id="KW-0378">Hydrolase</keyword>
<keyword evidence="5" id="KW-0865">Zymogen</keyword>
<dbReference type="PRINTS" id="PR00722">
    <property type="entry name" value="CHYMOTRYPSIN"/>
</dbReference>
<organism evidence="10 11">
    <name type="scientific">Bos mutus</name>
    <name type="common">wild yak</name>
    <dbReference type="NCBI Taxonomy" id="72004"/>
    <lineage>
        <taxon>Eukaryota</taxon>
        <taxon>Metazoa</taxon>
        <taxon>Chordata</taxon>
        <taxon>Craniata</taxon>
        <taxon>Vertebrata</taxon>
        <taxon>Euteleostomi</taxon>
        <taxon>Mammalia</taxon>
        <taxon>Eutheria</taxon>
        <taxon>Laurasiatheria</taxon>
        <taxon>Artiodactyla</taxon>
        <taxon>Ruminantia</taxon>
        <taxon>Pecora</taxon>
        <taxon>Bovidae</taxon>
        <taxon>Bovinae</taxon>
        <taxon>Bos</taxon>
    </lineage>
</organism>
<dbReference type="PANTHER" id="PTHR24271">
    <property type="entry name" value="KALLIKREIN-RELATED"/>
    <property type="match status" value="1"/>
</dbReference>
<evidence type="ECO:0000256" key="8">
    <source>
        <dbReference type="SAM" id="SignalP"/>
    </source>
</evidence>
<name>L8HZN3_9CETA</name>
<dbReference type="STRING" id="72004.ENSBMUP00000032996"/>
<dbReference type="GO" id="GO:0006508">
    <property type="term" value="P:proteolysis"/>
    <property type="evidence" value="ECO:0007669"/>
    <property type="project" value="UniProtKB-KW"/>
</dbReference>
<dbReference type="InterPro" id="IPR018114">
    <property type="entry name" value="TRYPSIN_HIS"/>
</dbReference>
<feature type="signal peptide" evidence="8">
    <location>
        <begin position="1"/>
        <end position="38"/>
    </location>
</feature>
<feature type="domain" description="Peptidase S1" evidence="9">
    <location>
        <begin position="41"/>
        <end position="264"/>
    </location>
</feature>
<gene>
    <name evidence="10" type="ORF">M91_02045</name>
</gene>
<dbReference type="PROSITE" id="PS50240">
    <property type="entry name" value="TRYPSIN_DOM"/>
    <property type="match status" value="1"/>
</dbReference>
<keyword evidence="6" id="KW-1015">Disulfide bond</keyword>
<dbReference type="Pfam" id="PF00089">
    <property type="entry name" value="Trypsin"/>
    <property type="match status" value="1"/>
</dbReference>
<dbReference type="SUPFAM" id="SSF50494">
    <property type="entry name" value="Trypsin-like serine proteases"/>
    <property type="match status" value="1"/>
</dbReference>
<reference evidence="10 11" key="1">
    <citation type="journal article" date="2012" name="Nat. Genet.">
        <title>The yak genome and adaptation to life at high altitude.</title>
        <authorList>
            <person name="Qiu Q."/>
            <person name="Zhang G."/>
            <person name="Ma T."/>
            <person name="Qian W."/>
            <person name="Wang J."/>
            <person name="Ye Z."/>
            <person name="Cao C."/>
            <person name="Hu Q."/>
            <person name="Kim J."/>
            <person name="Larkin D.M."/>
            <person name="Auvil L."/>
            <person name="Capitanu B."/>
            <person name="Ma J."/>
            <person name="Lewin H.A."/>
            <person name="Qian X."/>
            <person name="Lang Y."/>
            <person name="Zhou R."/>
            <person name="Wang L."/>
            <person name="Wang K."/>
            <person name="Xia J."/>
            <person name="Liao S."/>
            <person name="Pan S."/>
            <person name="Lu X."/>
            <person name="Hou H."/>
            <person name="Wang Y."/>
            <person name="Zang X."/>
            <person name="Yin Y."/>
            <person name="Ma H."/>
            <person name="Zhang J."/>
            <person name="Wang Z."/>
            <person name="Zhang Y."/>
            <person name="Zhang D."/>
            <person name="Yonezawa T."/>
            <person name="Hasegawa M."/>
            <person name="Zhong Y."/>
            <person name="Liu W."/>
            <person name="Zhang Y."/>
            <person name="Huang Z."/>
            <person name="Zhang S."/>
            <person name="Long R."/>
            <person name="Yang H."/>
            <person name="Wang J."/>
            <person name="Lenstra J.A."/>
            <person name="Cooper D.N."/>
            <person name="Wu Y."/>
            <person name="Wang J."/>
            <person name="Shi P."/>
            <person name="Wang J."/>
            <person name="Liu J."/>
        </authorList>
    </citation>
    <scope>NUCLEOTIDE SEQUENCE [LARGE SCALE GENOMIC DNA]</scope>
    <source>
        <strain evidence="11">yakQH1</strain>
    </source>
</reference>
<dbReference type="EMBL" id="JH882385">
    <property type="protein sequence ID" value="ELR49680.1"/>
    <property type="molecule type" value="Genomic_DNA"/>
</dbReference>
<sequence>SEREPGGSASISILGSLSRKMKPLLLLVAFLLTPRAKAGEIIGGHEAKPHSRPYMAYLQYWNQDVQSRCGGFLVRQDFVLTAAHCNGSSINIILGAHNIKQQERTQQIIGVRRAISHPDYNPKTFSNDIMLLKLKREAKQTSAVKPLSLPGAKARVKPGQTCSVAGWGRNSTGAYADTLQEVKLTVQKDGKCEAYLHNYYNSAIQLCVGDPKAKKASFQGDSGGPLVCDNVAQGIVSYGKRDGSTPRAFTKVSSFLPWIKKTMKSL</sequence>
<dbReference type="CDD" id="cd00190">
    <property type="entry name" value="Tryp_SPc"/>
    <property type="match status" value="1"/>
</dbReference>
<dbReference type="InterPro" id="IPR001254">
    <property type="entry name" value="Trypsin_dom"/>
</dbReference>
<proteinExistence type="predicted"/>
<dbReference type="InterPro" id="IPR009003">
    <property type="entry name" value="Peptidase_S1_PA"/>
</dbReference>